<dbReference type="EMBL" id="AMFJ01021594">
    <property type="protein sequence ID" value="EKD66850.1"/>
    <property type="molecule type" value="Genomic_DNA"/>
</dbReference>
<protein>
    <submittedName>
        <fullName evidence="2">Metal-dependent phosphohydrolase</fullName>
    </submittedName>
</protein>
<accession>K2AFP9</accession>
<reference evidence="2" key="1">
    <citation type="journal article" date="2012" name="Science">
        <title>Fermentation, hydrogen, and sulfur metabolism in multiple uncultivated bacterial phyla.</title>
        <authorList>
            <person name="Wrighton K.C."/>
            <person name="Thomas B.C."/>
            <person name="Sharon I."/>
            <person name="Miller C.S."/>
            <person name="Castelle C.J."/>
            <person name="VerBerkmoes N.C."/>
            <person name="Wilkins M.J."/>
            <person name="Hettich R.L."/>
            <person name="Lipton M.S."/>
            <person name="Williams K.H."/>
            <person name="Long P.E."/>
            <person name="Banfield J.F."/>
        </authorList>
    </citation>
    <scope>NUCLEOTIDE SEQUENCE [LARGE SCALE GENOMIC DNA]</scope>
</reference>
<dbReference type="Gene3D" id="1.10.3210.10">
    <property type="entry name" value="Hypothetical protein af1432"/>
    <property type="match status" value="1"/>
</dbReference>
<comment type="caution">
    <text evidence="2">The sequence shown here is derived from an EMBL/GenBank/DDBJ whole genome shotgun (WGS) entry which is preliminary data.</text>
</comment>
<dbReference type="SUPFAM" id="SSF109604">
    <property type="entry name" value="HD-domain/PDEase-like"/>
    <property type="match status" value="1"/>
</dbReference>
<gene>
    <name evidence="2" type="ORF">ACD_49C00008G0014</name>
</gene>
<name>K2AFP9_9BACT</name>
<evidence type="ECO:0000259" key="1">
    <source>
        <dbReference type="Pfam" id="PF01966"/>
    </source>
</evidence>
<feature type="domain" description="HD" evidence="1">
    <location>
        <begin position="29"/>
        <end position="124"/>
    </location>
</feature>
<sequence>MHEQKIINEVLKYVIDLLSKVNHYPYHNINHTLDVYSRVWHLADKEFVYLEEKTDLLLAALFHDTWFVESYFQNEIIGAKIARKYLEGVGFREDRIKRIENMILATIVFSPAKNKLEKIIQDADFDNLWRRDFLVKSLLVKKELNLITSQEISIKDWFETTYILMKKHSFKTLTAKSERDQIKKENLVKLKEKIKAI</sequence>
<dbReference type="AlphaFoldDB" id="K2AFP9"/>
<dbReference type="InterPro" id="IPR006674">
    <property type="entry name" value="HD_domain"/>
</dbReference>
<proteinExistence type="predicted"/>
<dbReference type="Pfam" id="PF01966">
    <property type="entry name" value="HD"/>
    <property type="match status" value="1"/>
</dbReference>
<keyword evidence="2" id="KW-0378">Hydrolase</keyword>
<dbReference type="CDD" id="cd00077">
    <property type="entry name" value="HDc"/>
    <property type="match status" value="1"/>
</dbReference>
<organism evidence="2">
    <name type="scientific">uncultured bacterium</name>
    <name type="common">gcode 4</name>
    <dbReference type="NCBI Taxonomy" id="1234023"/>
    <lineage>
        <taxon>Bacteria</taxon>
        <taxon>environmental samples</taxon>
    </lineage>
</organism>
<dbReference type="GO" id="GO:0016787">
    <property type="term" value="F:hydrolase activity"/>
    <property type="evidence" value="ECO:0007669"/>
    <property type="project" value="UniProtKB-KW"/>
</dbReference>
<dbReference type="InterPro" id="IPR003607">
    <property type="entry name" value="HD/PDEase_dom"/>
</dbReference>
<evidence type="ECO:0000313" key="2">
    <source>
        <dbReference type="EMBL" id="EKD66850.1"/>
    </source>
</evidence>